<proteinExistence type="predicted"/>
<dbReference type="AlphaFoldDB" id="A0A1I3RF06"/>
<reference evidence="1 2" key="1">
    <citation type="submission" date="2016-10" db="EMBL/GenBank/DDBJ databases">
        <authorList>
            <person name="de Groot N.N."/>
        </authorList>
    </citation>
    <scope>NUCLEOTIDE SEQUENCE [LARGE SCALE GENOMIC DNA]</scope>
    <source>
        <strain evidence="1 2">CGMCC 1.8891</strain>
    </source>
</reference>
<dbReference type="InterPro" id="IPR019276">
    <property type="entry name" value="DUF2303"/>
</dbReference>
<sequence>MEFTKENIAETVAKIVEEHADAEVISLGNNPKTPTYISHHKDQSLVNVTEEIDRALDKFQPARRSGTDHLHEIDSLIEWTNRFKGSNSVLFCNAEQPSLTCITNYHGEGAATPEGRDPLANHCDHRGVYKFPHSEEWKAWSDFSGKWKSPGEFGEFIEDRSADFYDPTPYLANGTGQEEAQEWEKKLADVAARLSGRFATYRRLLELSRGLEIHESQTAKLKRNPDTGEGQIFFEATQAGQDGGKIEIPNLALIAIPVFENGAAYTLPVRLAYRPNGGDVKFRLTLHDADKARRDAIREGAEKAKEATALPLFYGTN</sequence>
<dbReference type="Proteomes" id="UP000183299">
    <property type="component" value="Unassembled WGS sequence"/>
</dbReference>
<protein>
    <submittedName>
        <fullName evidence="1">Uncharacterized conserved protein YfdQ, DUF2303 family</fullName>
    </submittedName>
</protein>
<name>A0A1I3RF06_9RHOB</name>
<dbReference type="STRING" id="576117.SAMN04488138_1054"/>
<evidence type="ECO:0000313" key="2">
    <source>
        <dbReference type="Proteomes" id="UP000183299"/>
    </source>
</evidence>
<accession>A0A1I3RF06</accession>
<evidence type="ECO:0000313" key="1">
    <source>
        <dbReference type="EMBL" id="SFJ43766.1"/>
    </source>
</evidence>
<dbReference type="RefSeq" id="WP_066599223.1">
    <property type="nucleotide sequence ID" value="NZ_FORY01000005.1"/>
</dbReference>
<organism evidence="1 2">
    <name type="scientific">Celeribacter halophilus</name>
    <dbReference type="NCBI Taxonomy" id="576117"/>
    <lineage>
        <taxon>Bacteria</taxon>
        <taxon>Pseudomonadati</taxon>
        <taxon>Pseudomonadota</taxon>
        <taxon>Alphaproteobacteria</taxon>
        <taxon>Rhodobacterales</taxon>
        <taxon>Roseobacteraceae</taxon>
        <taxon>Celeribacter</taxon>
    </lineage>
</organism>
<dbReference type="Pfam" id="PF10065">
    <property type="entry name" value="DUF2303"/>
    <property type="match status" value="1"/>
</dbReference>
<dbReference type="GeneID" id="98664675"/>
<keyword evidence="2" id="KW-1185">Reference proteome</keyword>
<gene>
    <name evidence="1" type="ORF">SAMN04488138_1054</name>
</gene>
<dbReference type="EMBL" id="FORY01000005">
    <property type="protein sequence ID" value="SFJ43766.1"/>
    <property type="molecule type" value="Genomic_DNA"/>
</dbReference>